<sequence>MRETHFFMDNHCHKVAMQLNHHYIDQKIQVLVEKTIISFIWIYSISVLLCLI</sequence>
<dbReference type="Proteomes" id="UP001164250">
    <property type="component" value="Chromosome 6"/>
</dbReference>
<organism evidence="1 2">
    <name type="scientific">Pistacia atlantica</name>
    <dbReference type="NCBI Taxonomy" id="434234"/>
    <lineage>
        <taxon>Eukaryota</taxon>
        <taxon>Viridiplantae</taxon>
        <taxon>Streptophyta</taxon>
        <taxon>Embryophyta</taxon>
        <taxon>Tracheophyta</taxon>
        <taxon>Spermatophyta</taxon>
        <taxon>Magnoliopsida</taxon>
        <taxon>eudicotyledons</taxon>
        <taxon>Gunneridae</taxon>
        <taxon>Pentapetalae</taxon>
        <taxon>rosids</taxon>
        <taxon>malvids</taxon>
        <taxon>Sapindales</taxon>
        <taxon>Anacardiaceae</taxon>
        <taxon>Pistacia</taxon>
    </lineage>
</organism>
<evidence type="ECO:0000313" key="1">
    <source>
        <dbReference type="EMBL" id="KAJ0094682.1"/>
    </source>
</evidence>
<keyword evidence="2" id="KW-1185">Reference proteome</keyword>
<name>A0ACC1B6Z9_9ROSI</name>
<evidence type="ECO:0000313" key="2">
    <source>
        <dbReference type="Proteomes" id="UP001164250"/>
    </source>
</evidence>
<reference evidence="2" key="1">
    <citation type="journal article" date="2023" name="G3 (Bethesda)">
        <title>Genome assembly and association tests identify interacting loci associated with vigor, precocity, and sex in interspecific pistachio rootstocks.</title>
        <authorList>
            <person name="Palmer W."/>
            <person name="Jacygrad E."/>
            <person name="Sagayaradj S."/>
            <person name="Cavanaugh K."/>
            <person name="Han R."/>
            <person name="Bertier L."/>
            <person name="Beede B."/>
            <person name="Kafkas S."/>
            <person name="Golino D."/>
            <person name="Preece J."/>
            <person name="Michelmore R."/>
        </authorList>
    </citation>
    <scope>NUCLEOTIDE SEQUENCE [LARGE SCALE GENOMIC DNA]</scope>
</reference>
<accession>A0ACC1B6Z9</accession>
<gene>
    <name evidence="1" type="ORF">Patl1_17111</name>
</gene>
<proteinExistence type="predicted"/>
<comment type="caution">
    <text evidence="1">The sequence shown here is derived from an EMBL/GenBank/DDBJ whole genome shotgun (WGS) entry which is preliminary data.</text>
</comment>
<dbReference type="EMBL" id="CM047902">
    <property type="protein sequence ID" value="KAJ0094682.1"/>
    <property type="molecule type" value="Genomic_DNA"/>
</dbReference>
<protein>
    <submittedName>
        <fullName evidence="1">Uncharacterized protein</fullName>
    </submittedName>
</protein>